<protein>
    <recommendedName>
        <fullName evidence="4">Lipoprotein</fullName>
    </recommendedName>
</protein>
<evidence type="ECO:0000313" key="2">
    <source>
        <dbReference type="EMBL" id="MBF8149447.1"/>
    </source>
</evidence>
<dbReference type="EMBL" id="JADOET010000003">
    <property type="protein sequence ID" value="MBF8149447.1"/>
    <property type="molecule type" value="Genomic_DNA"/>
</dbReference>
<dbReference type="RefSeq" id="WP_195870718.1">
    <property type="nucleotide sequence ID" value="NZ_JADOET010000003.1"/>
</dbReference>
<accession>A0ABS0EG97</accession>
<evidence type="ECO:0000256" key="1">
    <source>
        <dbReference type="SAM" id="SignalP"/>
    </source>
</evidence>
<name>A0ABS0EG97_9FLAO</name>
<organism evidence="2 3">
    <name type="scientific">Winogradskyella marina</name>
    <dbReference type="NCBI Taxonomy" id="2785530"/>
    <lineage>
        <taxon>Bacteria</taxon>
        <taxon>Pseudomonadati</taxon>
        <taxon>Bacteroidota</taxon>
        <taxon>Flavobacteriia</taxon>
        <taxon>Flavobacteriales</taxon>
        <taxon>Flavobacteriaceae</taxon>
        <taxon>Winogradskyella</taxon>
    </lineage>
</organism>
<reference evidence="2 3" key="1">
    <citation type="submission" date="2020-11" db="EMBL/GenBank/DDBJ databases">
        <title>Winogradskyella marina sp. nov., isolated from marine sediment.</title>
        <authorList>
            <person name="Bo J."/>
            <person name="Wang S."/>
            <person name="Song X."/>
            <person name="Du Z."/>
        </authorList>
    </citation>
    <scope>NUCLEOTIDE SEQUENCE [LARGE SCALE GENOMIC DNA]</scope>
    <source>
        <strain evidence="2 3">F6397</strain>
    </source>
</reference>
<dbReference type="SUPFAM" id="SSF63825">
    <property type="entry name" value="YWTD domain"/>
    <property type="match status" value="1"/>
</dbReference>
<sequence length="331" mass="35804">MKTKTFKILKRNSFILILALIFNSCSDDSGNTPQPCLDYNFYGLQIGGNWSSPTGQIDFIKNTTANLANPGIQVLSSALTSDNLYSNRPAFDRTNETLYFIDEFNGGQKMYVATPSVIDEINISPSASYGAPVYVGNQLYALEFDASGIYLCTISATGTAVRQGASIGPNEFYNDTVGNKAYGVASLSGSLLFLVDHQLYNVSTSGAVLSSIFANTSAGYAMYSDIEIDPETGGLFLPKSENGQRSIVHWDFTSGSVVESTIVSNIDFNPESVNLAYNNCGDRLLVLSNGTYINNAQENSTVWELEIPNSPNSGSILNSYSFSDMLLGLVY</sequence>
<feature type="signal peptide" evidence="1">
    <location>
        <begin position="1"/>
        <end position="26"/>
    </location>
</feature>
<proteinExistence type="predicted"/>
<comment type="caution">
    <text evidence="2">The sequence shown here is derived from an EMBL/GenBank/DDBJ whole genome shotgun (WGS) entry which is preliminary data.</text>
</comment>
<evidence type="ECO:0008006" key="4">
    <source>
        <dbReference type="Google" id="ProtNLM"/>
    </source>
</evidence>
<dbReference type="Proteomes" id="UP000611215">
    <property type="component" value="Unassembled WGS sequence"/>
</dbReference>
<keyword evidence="3" id="KW-1185">Reference proteome</keyword>
<evidence type="ECO:0000313" key="3">
    <source>
        <dbReference type="Proteomes" id="UP000611215"/>
    </source>
</evidence>
<gene>
    <name evidence="2" type="ORF">ITJ86_06035</name>
</gene>
<feature type="chain" id="PRO_5046619992" description="Lipoprotein" evidence="1">
    <location>
        <begin position="27"/>
        <end position="331"/>
    </location>
</feature>
<keyword evidence="1" id="KW-0732">Signal</keyword>